<dbReference type="GO" id="GO:0010181">
    <property type="term" value="F:FMN binding"/>
    <property type="evidence" value="ECO:0007669"/>
    <property type="project" value="InterPro"/>
</dbReference>
<dbReference type="OrthoDB" id="2015405at2759"/>
<accession>A0A1X2J0F4</accession>
<dbReference type="SUPFAM" id="SSF50475">
    <property type="entry name" value="FMN-binding split barrel"/>
    <property type="match status" value="1"/>
</dbReference>
<protein>
    <submittedName>
        <fullName evidence="3">Flavin reductase like domain-domain-containing protein</fullName>
    </submittedName>
</protein>
<gene>
    <name evidence="3" type="ORF">BCR42DRAFT_399818</name>
</gene>
<dbReference type="InterPro" id="IPR050268">
    <property type="entry name" value="NADH-dep_flavin_reductase"/>
</dbReference>
<evidence type="ECO:0000259" key="2">
    <source>
        <dbReference type="SMART" id="SM00903"/>
    </source>
</evidence>
<reference evidence="3 4" key="1">
    <citation type="submission" date="2016-07" db="EMBL/GenBank/DDBJ databases">
        <title>Pervasive Adenine N6-methylation of Active Genes in Fungi.</title>
        <authorList>
            <consortium name="DOE Joint Genome Institute"/>
            <person name="Mondo S.J."/>
            <person name="Dannebaum R.O."/>
            <person name="Kuo R.C."/>
            <person name="Labutti K."/>
            <person name="Haridas S."/>
            <person name="Kuo A."/>
            <person name="Salamov A."/>
            <person name="Ahrendt S.R."/>
            <person name="Lipzen A."/>
            <person name="Sullivan W."/>
            <person name="Andreopoulos W.B."/>
            <person name="Clum A."/>
            <person name="Lindquist E."/>
            <person name="Daum C."/>
            <person name="Ramamoorthy G.K."/>
            <person name="Gryganskyi A."/>
            <person name="Culley D."/>
            <person name="Magnuson J.K."/>
            <person name="James T.Y."/>
            <person name="O'Malley M.A."/>
            <person name="Stajich J.E."/>
            <person name="Spatafora J.W."/>
            <person name="Visel A."/>
            <person name="Grigoriev I.V."/>
        </authorList>
    </citation>
    <scope>NUCLEOTIDE SEQUENCE [LARGE SCALE GENOMIC DNA]</scope>
    <source>
        <strain evidence="3 4">NRRL 1336</strain>
    </source>
</reference>
<dbReference type="AlphaFoldDB" id="A0A1X2J0F4"/>
<dbReference type="Gene3D" id="2.30.110.10">
    <property type="entry name" value="Electron Transport, Fmn-binding Protein, Chain A"/>
    <property type="match status" value="1"/>
</dbReference>
<keyword evidence="1" id="KW-0560">Oxidoreductase</keyword>
<dbReference type="PANTHER" id="PTHR30466">
    <property type="entry name" value="FLAVIN REDUCTASE"/>
    <property type="match status" value="1"/>
</dbReference>
<dbReference type="Proteomes" id="UP000193560">
    <property type="component" value="Unassembled WGS sequence"/>
</dbReference>
<dbReference type="Pfam" id="PF01613">
    <property type="entry name" value="Flavin_Reduct"/>
    <property type="match status" value="1"/>
</dbReference>
<name>A0A1X2J0F4_9FUNG</name>
<dbReference type="SMART" id="SM00903">
    <property type="entry name" value="Flavin_Reduct"/>
    <property type="match status" value="1"/>
</dbReference>
<dbReference type="STRING" id="90262.A0A1X2J0F4"/>
<dbReference type="InterPro" id="IPR012349">
    <property type="entry name" value="Split_barrel_FMN-bd"/>
</dbReference>
<dbReference type="GO" id="GO:0042602">
    <property type="term" value="F:riboflavin reductase (NADPH) activity"/>
    <property type="evidence" value="ECO:0007669"/>
    <property type="project" value="TreeGrafter"/>
</dbReference>
<dbReference type="EMBL" id="MCGE01000001">
    <property type="protein sequence ID" value="ORZ25293.1"/>
    <property type="molecule type" value="Genomic_DNA"/>
</dbReference>
<dbReference type="InterPro" id="IPR002563">
    <property type="entry name" value="Flavin_Rdtase-like_dom"/>
</dbReference>
<sequence length="333" mass="37921">MTFGFGTIKTIRRLYSTNTAINGAFSSKKVIDNVRMMMRKVPQPVVVVTTSQQDDPTHRRGITVSSFTSLCLHPEPMVSFCVRIPSRASDLLHASGSMVVNMLSQEQVPQSIAFSSPQAEQFKEVPFYDDSATGLPVLMGTLGSMHCNKVQVITTGDHELWIAKVIKVDEGVGGQLGKREEAQPLLYYERGYRGVGEQVFMSAYEDCSLDTRHWMHRAHLRMAWNYLRDTGDTEKATPLIKRQLQIHFDKNDHLQYHETITSFYIHLIDLAIKANHGKDKDDFFDFMERFPILTNPQSIQHYYSPQLLKSPLARSSFLLPDLKPLPIELTDKQ</sequence>
<feature type="domain" description="Flavin reductase like" evidence="2">
    <location>
        <begin position="38"/>
        <end position="194"/>
    </location>
</feature>
<proteinExistence type="predicted"/>
<keyword evidence="4" id="KW-1185">Reference proteome</keyword>
<evidence type="ECO:0000313" key="3">
    <source>
        <dbReference type="EMBL" id="ORZ25293.1"/>
    </source>
</evidence>
<evidence type="ECO:0000256" key="1">
    <source>
        <dbReference type="ARBA" id="ARBA00023002"/>
    </source>
</evidence>
<evidence type="ECO:0000313" key="4">
    <source>
        <dbReference type="Proteomes" id="UP000193560"/>
    </source>
</evidence>
<dbReference type="PANTHER" id="PTHR30466:SF1">
    <property type="entry name" value="FMN REDUCTASE (NADH) RUTF"/>
    <property type="match status" value="1"/>
</dbReference>
<comment type="caution">
    <text evidence="3">The sequence shown here is derived from an EMBL/GenBank/DDBJ whole genome shotgun (WGS) entry which is preliminary data.</text>
</comment>
<organism evidence="3 4">
    <name type="scientific">Absidia repens</name>
    <dbReference type="NCBI Taxonomy" id="90262"/>
    <lineage>
        <taxon>Eukaryota</taxon>
        <taxon>Fungi</taxon>
        <taxon>Fungi incertae sedis</taxon>
        <taxon>Mucoromycota</taxon>
        <taxon>Mucoromycotina</taxon>
        <taxon>Mucoromycetes</taxon>
        <taxon>Mucorales</taxon>
        <taxon>Cunninghamellaceae</taxon>
        <taxon>Absidia</taxon>
    </lineage>
</organism>